<dbReference type="AlphaFoldDB" id="A0A9N9HTS5"/>
<protein>
    <submittedName>
        <fullName evidence="1">15949_t:CDS:1</fullName>
    </submittedName>
</protein>
<accession>A0A9N9HTS5</accession>
<dbReference type="Proteomes" id="UP000789570">
    <property type="component" value="Unassembled WGS sequence"/>
</dbReference>
<keyword evidence="2" id="KW-1185">Reference proteome</keyword>
<proteinExistence type="predicted"/>
<dbReference type="EMBL" id="CAJVPQ010008268">
    <property type="protein sequence ID" value="CAG8705129.1"/>
    <property type="molecule type" value="Genomic_DNA"/>
</dbReference>
<gene>
    <name evidence="1" type="ORF">FCALED_LOCUS13665</name>
</gene>
<name>A0A9N9HTS5_9GLOM</name>
<evidence type="ECO:0000313" key="1">
    <source>
        <dbReference type="EMBL" id="CAG8705129.1"/>
    </source>
</evidence>
<organism evidence="1 2">
    <name type="scientific">Funneliformis caledonium</name>
    <dbReference type="NCBI Taxonomy" id="1117310"/>
    <lineage>
        <taxon>Eukaryota</taxon>
        <taxon>Fungi</taxon>
        <taxon>Fungi incertae sedis</taxon>
        <taxon>Mucoromycota</taxon>
        <taxon>Glomeromycotina</taxon>
        <taxon>Glomeromycetes</taxon>
        <taxon>Glomerales</taxon>
        <taxon>Glomeraceae</taxon>
        <taxon>Funneliformis</taxon>
    </lineage>
</organism>
<evidence type="ECO:0000313" key="2">
    <source>
        <dbReference type="Proteomes" id="UP000789570"/>
    </source>
</evidence>
<dbReference type="OrthoDB" id="2342036at2759"/>
<comment type="caution">
    <text evidence="1">The sequence shown here is derived from an EMBL/GenBank/DDBJ whole genome shotgun (WGS) entry which is preliminary data.</text>
</comment>
<reference evidence="1" key="1">
    <citation type="submission" date="2021-06" db="EMBL/GenBank/DDBJ databases">
        <authorList>
            <person name="Kallberg Y."/>
            <person name="Tangrot J."/>
            <person name="Rosling A."/>
        </authorList>
    </citation>
    <scope>NUCLEOTIDE SEQUENCE</scope>
    <source>
        <strain evidence="1">UK204</strain>
    </source>
</reference>
<sequence>MFRTHTNASLAKMNVKKTSAEADNIHILTTYLTNDEIHLIIHEAHEQAIAFAKILKFVEYKNLFYSRTFITHISAYENDLKDVDLNQDNDELEEIKEIDKADCELDEICKAAELVSTYDVFNLEETDDLEQRELDILYLISQRHKHEAYTSQRMERIYMTRNLTLSFNKINNIVALAQNDGAKSGMLRIKQNRKCVTNVTLENPAKCDGYAFALLGSKVYLIQILAMHYKLSNYHSYIDNTSCIDSLSYISACVYTE</sequence>